<dbReference type="Pfam" id="PF09919">
    <property type="entry name" value="DUF2149"/>
    <property type="match status" value="1"/>
</dbReference>
<evidence type="ECO:0000256" key="1">
    <source>
        <dbReference type="SAM" id="MobiDB-lite"/>
    </source>
</evidence>
<dbReference type="InterPro" id="IPR018676">
    <property type="entry name" value="DUF2149"/>
</dbReference>
<evidence type="ECO:0000313" key="4">
    <source>
        <dbReference type="Proteomes" id="UP001318321"/>
    </source>
</evidence>
<dbReference type="EMBL" id="JAAQTO010000051">
    <property type="protein sequence ID" value="NIC07404.1"/>
    <property type="molecule type" value="Genomic_DNA"/>
</dbReference>
<comment type="caution">
    <text evidence="3">The sequence shown here is derived from an EMBL/GenBank/DDBJ whole genome shotgun (WGS) entry which is preliminary data.</text>
</comment>
<organism evidence="3 4">
    <name type="scientific">Billgrantia bachuensis</name>
    <dbReference type="NCBI Taxonomy" id="2717286"/>
    <lineage>
        <taxon>Bacteria</taxon>
        <taxon>Pseudomonadati</taxon>
        <taxon>Pseudomonadota</taxon>
        <taxon>Gammaproteobacteria</taxon>
        <taxon>Oceanospirillales</taxon>
        <taxon>Halomonadaceae</taxon>
        <taxon>Billgrantia</taxon>
    </lineage>
</organism>
<gene>
    <name evidence="3" type="ORF">HBJ55_18405</name>
</gene>
<feature type="region of interest" description="Disordered" evidence="1">
    <location>
        <begin position="46"/>
        <end position="84"/>
    </location>
</feature>
<accession>A0ABX0Q0N9</accession>
<feature type="transmembrane region" description="Helical" evidence="2">
    <location>
        <begin position="20"/>
        <end position="43"/>
    </location>
</feature>
<dbReference type="Proteomes" id="UP001318321">
    <property type="component" value="Unassembled WGS sequence"/>
</dbReference>
<proteinExistence type="predicted"/>
<evidence type="ECO:0000256" key="2">
    <source>
        <dbReference type="SAM" id="Phobius"/>
    </source>
</evidence>
<sequence>MSVPEYRRSRFDTADEEPMGPLANLADIMLVFAVGLMVALAAAHEGKAEGADTSGGMDVETGREMPELPAGMGQAGSGFESVGRVYRDPESGRLILIDDN</sequence>
<keyword evidence="2" id="KW-0472">Membrane</keyword>
<dbReference type="RefSeq" id="WP_167118447.1">
    <property type="nucleotide sequence ID" value="NZ_JAAQTO010000051.1"/>
</dbReference>
<keyword evidence="4" id="KW-1185">Reference proteome</keyword>
<keyword evidence="2" id="KW-0812">Transmembrane</keyword>
<protein>
    <submittedName>
        <fullName evidence="3">DUF2149 domain-containing protein</fullName>
    </submittedName>
</protein>
<reference evidence="3 4" key="1">
    <citation type="submission" date="2020-03" db="EMBL/GenBank/DDBJ databases">
        <title>Identification of Halomonas strains.</title>
        <authorList>
            <person name="Xiao Z."/>
            <person name="Dong F."/>
            <person name="Wang Z."/>
            <person name="Zhao J.-Y."/>
        </authorList>
    </citation>
    <scope>NUCLEOTIDE SEQUENCE [LARGE SCALE GENOMIC DNA]</scope>
    <source>
        <strain evidence="3 4">DX6</strain>
    </source>
</reference>
<name>A0ABX0Q0N9_9GAMM</name>
<evidence type="ECO:0000313" key="3">
    <source>
        <dbReference type="EMBL" id="NIC07404.1"/>
    </source>
</evidence>
<keyword evidence="2" id="KW-1133">Transmembrane helix</keyword>